<comment type="catalytic activity">
    <reaction evidence="6">
        <text>2 cob(II)yrinate a,c diamide + reduced [electron-transfer flavoprotein] + 2 ATP = 2 adenosylcob(III)yrinate a,c-diamide + 2 triphosphate + oxidized [electron-transfer flavoprotein] + 3 H(+)</text>
        <dbReference type="Rhea" id="RHEA:11528"/>
        <dbReference type="Rhea" id="RHEA-COMP:10685"/>
        <dbReference type="Rhea" id="RHEA-COMP:10686"/>
        <dbReference type="ChEBI" id="CHEBI:15378"/>
        <dbReference type="ChEBI" id="CHEBI:18036"/>
        <dbReference type="ChEBI" id="CHEBI:30616"/>
        <dbReference type="ChEBI" id="CHEBI:57692"/>
        <dbReference type="ChEBI" id="CHEBI:58307"/>
        <dbReference type="ChEBI" id="CHEBI:58503"/>
        <dbReference type="ChEBI" id="CHEBI:58537"/>
        <dbReference type="EC" id="2.5.1.17"/>
    </reaction>
</comment>
<dbReference type="InterPro" id="IPR016030">
    <property type="entry name" value="CblAdoTrfase-like"/>
</dbReference>
<evidence type="ECO:0000256" key="3">
    <source>
        <dbReference type="ARBA" id="ARBA00022679"/>
    </source>
</evidence>
<dbReference type="EMBL" id="SNWI01000006">
    <property type="protein sequence ID" value="TDN99866.1"/>
    <property type="molecule type" value="Genomic_DNA"/>
</dbReference>
<evidence type="ECO:0000256" key="5">
    <source>
        <dbReference type="ARBA" id="ARBA00022840"/>
    </source>
</evidence>
<dbReference type="InterPro" id="IPR029499">
    <property type="entry name" value="PduO-typ"/>
</dbReference>
<evidence type="ECO:0000256" key="6">
    <source>
        <dbReference type="RuleBase" id="RU366026"/>
    </source>
</evidence>
<comment type="pathway">
    <text evidence="6">Cofactor biosynthesis; adenosylcobalamin biosynthesis; adenosylcobalamin from cob(II)yrinate a,c-diamide: step 2/7.</text>
</comment>
<dbReference type="Gene3D" id="1.20.1200.10">
    <property type="entry name" value="Cobalamin adenosyltransferase-like"/>
    <property type="match status" value="1"/>
</dbReference>
<keyword evidence="10" id="KW-1185">Reference proteome</keyword>
<dbReference type="Proteomes" id="UP000294848">
    <property type="component" value="Unassembled WGS sequence"/>
</dbReference>
<dbReference type="GO" id="GO:0009236">
    <property type="term" value="P:cobalamin biosynthetic process"/>
    <property type="evidence" value="ECO:0007669"/>
    <property type="project" value="UniProtKB-UniRule"/>
</dbReference>
<evidence type="ECO:0000313" key="8">
    <source>
        <dbReference type="EMBL" id="SFF24204.1"/>
    </source>
</evidence>
<sequence length="188" mass="21135">MKEKEARIYTKTGDDGTTGLIGGARVKKYNIRLEAYGTVDELNSHIGLIVAMNVDQHVQDVLKRVQSILFTIGAQLATDDSIADFKKQIPCKVEDIEMLEKEMDQMFKILPKLNSFILPGGSQAAANAQIARTVCRRSERRIVELAEQTEVNKNLIKFINRLSDYLFVLGRKLSYDDGIAENIWESGV</sequence>
<dbReference type="RefSeq" id="WP_093919662.1">
    <property type="nucleotide sequence ID" value="NZ_FONW01000003.1"/>
</dbReference>
<dbReference type="SUPFAM" id="SSF89028">
    <property type="entry name" value="Cobalamin adenosyltransferase-like"/>
    <property type="match status" value="1"/>
</dbReference>
<keyword evidence="5 6" id="KW-0067">ATP-binding</keyword>
<dbReference type="FunFam" id="1.20.1200.10:FF:000001">
    <property type="entry name" value="Cob(I)yrinic acid a,c-diamide adenosyltransferase"/>
    <property type="match status" value="1"/>
</dbReference>
<dbReference type="GO" id="GO:0005524">
    <property type="term" value="F:ATP binding"/>
    <property type="evidence" value="ECO:0007669"/>
    <property type="project" value="UniProtKB-UniRule"/>
</dbReference>
<dbReference type="GO" id="GO:0008817">
    <property type="term" value="F:corrinoid adenosyltransferase activity"/>
    <property type="evidence" value="ECO:0007669"/>
    <property type="project" value="UniProtKB-UniRule"/>
</dbReference>
<dbReference type="AlphaFoldDB" id="A0A1I2H1Q4"/>
<keyword evidence="6" id="KW-0169">Cobalamin biosynthesis</keyword>
<reference evidence="8 10" key="1">
    <citation type="submission" date="2016-10" db="EMBL/GenBank/DDBJ databases">
        <authorList>
            <person name="de Groot N.N."/>
        </authorList>
    </citation>
    <scope>NUCLEOTIDE SEQUENCE [LARGE SCALE GENOMIC DNA]</scope>
    <source>
        <strain evidence="8 10">CGMCC 1.9156</strain>
    </source>
</reference>
<name>A0A1I2H1Q4_9BACT</name>
<accession>A0A1I2H1Q4</accession>
<evidence type="ECO:0000256" key="2">
    <source>
        <dbReference type="ARBA" id="ARBA00011233"/>
    </source>
</evidence>
<reference evidence="9 11" key="2">
    <citation type="submission" date="2019-03" db="EMBL/GenBank/DDBJ databases">
        <title>Freshwater and sediment microbial communities from various areas in North America, analyzing microbe dynamics in response to fracking.</title>
        <authorList>
            <person name="Lamendella R."/>
        </authorList>
    </citation>
    <scope>NUCLEOTIDE SEQUENCE [LARGE SCALE GENOMIC DNA]</scope>
    <source>
        <strain evidence="9 11">114D</strain>
    </source>
</reference>
<dbReference type="NCBIfam" id="TIGR00636">
    <property type="entry name" value="PduO_Nterm"/>
    <property type="match status" value="1"/>
</dbReference>
<dbReference type="UniPathway" id="UPA00148">
    <property type="reaction ID" value="UER00233"/>
</dbReference>
<evidence type="ECO:0000313" key="9">
    <source>
        <dbReference type="EMBL" id="TDN99866.1"/>
    </source>
</evidence>
<dbReference type="PANTHER" id="PTHR12213:SF0">
    <property type="entry name" value="CORRINOID ADENOSYLTRANSFERASE MMAB"/>
    <property type="match status" value="1"/>
</dbReference>
<comment type="subunit">
    <text evidence="2">Homotrimer.</text>
</comment>
<dbReference type="EMBL" id="FONW01000003">
    <property type="protein sequence ID" value="SFF24204.1"/>
    <property type="molecule type" value="Genomic_DNA"/>
</dbReference>
<proteinExistence type="inferred from homology"/>
<comment type="catalytic activity">
    <reaction evidence="6">
        <text>2 cob(II)alamin + reduced [electron-transfer flavoprotein] + 2 ATP = 2 adenosylcob(III)alamin + 2 triphosphate + oxidized [electron-transfer flavoprotein] + 3 H(+)</text>
        <dbReference type="Rhea" id="RHEA:28671"/>
        <dbReference type="Rhea" id="RHEA-COMP:10685"/>
        <dbReference type="Rhea" id="RHEA-COMP:10686"/>
        <dbReference type="ChEBI" id="CHEBI:15378"/>
        <dbReference type="ChEBI" id="CHEBI:16304"/>
        <dbReference type="ChEBI" id="CHEBI:18036"/>
        <dbReference type="ChEBI" id="CHEBI:18408"/>
        <dbReference type="ChEBI" id="CHEBI:30616"/>
        <dbReference type="ChEBI" id="CHEBI:57692"/>
        <dbReference type="ChEBI" id="CHEBI:58307"/>
        <dbReference type="EC" id="2.5.1.17"/>
    </reaction>
</comment>
<keyword evidence="4 6" id="KW-0547">Nucleotide-binding</keyword>
<keyword evidence="3 6" id="KW-0808">Transferase</keyword>
<evidence type="ECO:0000256" key="1">
    <source>
        <dbReference type="ARBA" id="ARBA00007487"/>
    </source>
</evidence>
<evidence type="ECO:0000313" key="10">
    <source>
        <dbReference type="Proteomes" id="UP000198964"/>
    </source>
</evidence>
<evidence type="ECO:0000313" key="11">
    <source>
        <dbReference type="Proteomes" id="UP000294848"/>
    </source>
</evidence>
<dbReference type="STRING" id="655355.SAMN05216283_103247"/>
<evidence type="ECO:0000259" key="7">
    <source>
        <dbReference type="Pfam" id="PF01923"/>
    </source>
</evidence>
<comment type="similarity">
    <text evidence="1 6">Belongs to the Cob(I)alamin adenosyltransferase family.</text>
</comment>
<dbReference type="EC" id="2.5.1.17" evidence="6"/>
<dbReference type="InterPro" id="IPR036451">
    <property type="entry name" value="CblAdoTrfase-like_sf"/>
</dbReference>
<dbReference type="OrthoDB" id="9778896at2"/>
<evidence type="ECO:0000256" key="4">
    <source>
        <dbReference type="ARBA" id="ARBA00022741"/>
    </source>
</evidence>
<feature type="domain" description="Cobalamin adenosyltransferase-like" evidence="7">
    <location>
        <begin position="8"/>
        <end position="172"/>
    </location>
</feature>
<gene>
    <name evidence="9" type="ORF">DET52_10675</name>
    <name evidence="8" type="ORF">SAMN05216283_103247</name>
</gene>
<dbReference type="Proteomes" id="UP000198964">
    <property type="component" value="Unassembled WGS sequence"/>
</dbReference>
<protein>
    <recommendedName>
        <fullName evidence="6">Corrinoid adenosyltransferase</fullName>
        <ecNumber evidence="6">2.5.1.17</ecNumber>
    </recommendedName>
    <alternativeName>
        <fullName evidence="6">Cob(II)alamin adenosyltransferase</fullName>
    </alternativeName>
    <alternativeName>
        <fullName evidence="6">Cob(II)yrinic acid a,c-diamide adenosyltransferase</fullName>
    </alternativeName>
    <alternativeName>
        <fullName evidence="6">Cobinamide/cobalamin adenosyltransferase</fullName>
    </alternativeName>
</protein>
<dbReference type="Pfam" id="PF01923">
    <property type="entry name" value="Cob_adeno_trans"/>
    <property type="match status" value="1"/>
</dbReference>
<dbReference type="PANTHER" id="PTHR12213">
    <property type="entry name" value="CORRINOID ADENOSYLTRANSFERASE"/>
    <property type="match status" value="1"/>
</dbReference>
<organism evidence="8 10">
    <name type="scientific">Sunxiuqinia elliptica</name>
    <dbReference type="NCBI Taxonomy" id="655355"/>
    <lineage>
        <taxon>Bacteria</taxon>
        <taxon>Pseudomonadati</taxon>
        <taxon>Bacteroidota</taxon>
        <taxon>Bacteroidia</taxon>
        <taxon>Marinilabiliales</taxon>
        <taxon>Prolixibacteraceae</taxon>
        <taxon>Sunxiuqinia</taxon>
    </lineage>
</organism>